<evidence type="ECO:0000256" key="6">
    <source>
        <dbReference type="ARBA" id="ARBA00008299"/>
    </source>
</evidence>
<reference evidence="16 17" key="1">
    <citation type="submission" date="2015-09" db="EMBL/GenBank/DDBJ databases">
        <title>Draft genome sequence of Alicyclobacillus ferrooxydans DSM 22381.</title>
        <authorList>
            <person name="Hemp J."/>
        </authorList>
    </citation>
    <scope>NUCLEOTIDE SEQUENCE [LARGE SCALE GENOMIC DNA]</scope>
    <source>
        <strain evidence="16 17">TC-34</strain>
    </source>
</reference>
<feature type="domain" description="Phosphoribosyl-AMP cyclohydrolase" evidence="15">
    <location>
        <begin position="20"/>
        <end position="93"/>
    </location>
</feature>
<keyword evidence="12 13" id="KW-0511">Multifunctional enzyme</keyword>
<keyword evidence="10 13" id="KW-0067">ATP-binding</keyword>
<dbReference type="PATRIC" id="fig|471514.4.peg.3258"/>
<dbReference type="GO" id="GO:0004636">
    <property type="term" value="F:phosphoribosyl-ATP diphosphatase activity"/>
    <property type="evidence" value="ECO:0007669"/>
    <property type="project" value="UniProtKB-UniRule"/>
</dbReference>
<feature type="compositionally biased region" description="Polar residues" evidence="14">
    <location>
        <begin position="122"/>
        <end position="134"/>
    </location>
</feature>
<dbReference type="Gene3D" id="1.10.287.1080">
    <property type="entry name" value="MazG-like"/>
    <property type="match status" value="1"/>
</dbReference>
<comment type="pathway">
    <text evidence="4 13">Amino-acid biosynthesis; L-histidine biosynthesis; L-histidine from 5-phospho-alpha-D-ribose 1-diphosphate: step 2/9.</text>
</comment>
<evidence type="ECO:0000256" key="3">
    <source>
        <dbReference type="ARBA" id="ARBA00005169"/>
    </source>
</evidence>
<evidence type="ECO:0000256" key="11">
    <source>
        <dbReference type="ARBA" id="ARBA00023102"/>
    </source>
</evidence>
<evidence type="ECO:0000256" key="13">
    <source>
        <dbReference type="HAMAP-Rule" id="MF_01019"/>
    </source>
</evidence>
<keyword evidence="11 13" id="KW-0368">Histidine biosynthesis</keyword>
<proteinExistence type="inferred from homology"/>
<accession>A0A0P9CVW8</accession>
<dbReference type="InterPro" id="IPR038019">
    <property type="entry name" value="PRib_AMP_CycHydrolase_sf"/>
</dbReference>
<protein>
    <recommendedName>
        <fullName evidence="13">Histidine biosynthesis bifunctional protein HisIE</fullName>
    </recommendedName>
    <domain>
        <recommendedName>
            <fullName evidence="13">Phosphoribosyl-AMP cyclohydrolase</fullName>
            <shortName evidence="13">PRA-CH</shortName>
            <ecNumber evidence="13">3.5.4.19</ecNumber>
        </recommendedName>
    </domain>
    <domain>
        <recommendedName>
            <fullName evidence="13">Phosphoribosyl-ATP pyrophosphatase</fullName>
            <shortName evidence="13">PRA-PH</shortName>
            <ecNumber evidence="13">3.6.1.31</ecNumber>
        </recommendedName>
    </domain>
</protein>
<dbReference type="GO" id="GO:0005524">
    <property type="term" value="F:ATP binding"/>
    <property type="evidence" value="ECO:0007669"/>
    <property type="project" value="UniProtKB-KW"/>
</dbReference>
<comment type="caution">
    <text evidence="16">The sequence shown here is derived from an EMBL/GenBank/DDBJ whole genome shotgun (WGS) entry which is preliminary data.</text>
</comment>
<name>A0A0P9CVW8_9BACL</name>
<dbReference type="InterPro" id="IPR002496">
    <property type="entry name" value="PRib_AMP_CycHydrolase_dom"/>
</dbReference>
<dbReference type="EMBL" id="LJCO01000044">
    <property type="protein sequence ID" value="KPV43910.1"/>
    <property type="molecule type" value="Genomic_DNA"/>
</dbReference>
<keyword evidence="7 13" id="KW-0028">Amino-acid biosynthesis</keyword>
<dbReference type="FunFam" id="3.10.20.810:FF:000001">
    <property type="entry name" value="Histidine biosynthesis bifunctional protein HisIE"/>
    <property type="match status" value="1"/>
</dbReference>
<evidence type="ECO:0000256" key="10">
    <source>
        <dbReference type="ARBA" id="ARBA00022840"/>
    </source>
</evidence>
<comment type="catalytic activity">
    <reaction evidence="2 13">
        <text>1-(5-phospho-beta-D-ribosyl)-ATP + H2O = 1-(5-phospho-beta-D-ribosyl)-5'-AMP + diphosphate + H(+)</text>
        <dbReference type="Rhea" id="RHEA:22828"/>
        <dbReference type="ChEBI" id="CHEBI:15377"/>
        <dbReference type="ChEBI" id="CHEBI:15378"/>
        <dbReference type="ChEBI" id="CHEBI:33019"/>
        <dbReference type="ChEBI" id="CHEBI:59457"/>
        <dbReference type="ChEBI" id="CHEBI:73183"/>
        <dbReference type="EC" id="3.6.1.31"/>
    </reaction>
</comment>
<dbReference type="InterPro" id="IPR023019">
    <property type="entry name" value="His_synth_HisIE"/>
</dbReference>
<comment type="subcellular location">
    <subcellularLocation>
        <location evidence="13">Cytoplasm</location>
    </subcellularLocation>
</comment>
<keyword evidence="9 13" id="KW-0378">Hydrolase</keyword>
<evidence type="ECO:0000256" key="4">
    <source>
        <dbReference type="ARBA" id="ARBA00005204"/>
    </source>
</evidence>
<dbReference type="GO" id="GO:0004635">
    <property type="term" value="F:phosphoribosyl-AMP cyclohydrolase activity"/>
    <property type="evidence" value="ECO:0007669"/>
    <property type="project" value="UniProtKB-UniRule"/>
</dbReference>
<dbReference type="GO" id="GO:0000105">
    <property type="term" value="P:L-histidine biosynthetic process"/>
    <property type="evidence" value="ECO:0007669"/>
    <property type="project" value="UniProtKB-UniRule"/>
</dbReference>
<dbReference type="InterPro" id="IPR021130">
    <property type="entry name" value="PRib-ATP_PPHydrolase-like"/>
</dbReference>
<feature type="region of interest" description="Phosphoribosyl-ATP pyrophosphohydrolase" evidence="13">
    <location>
        <begin position="174"/>
        <end position="303"/>
    </location>
</feature>
<dbReference type="SUPFAM" id="SSF101386">
    <property type="entry name" value="all-alpha NTP pyrophosphatases"/>
    <property type="match status" value="1"/>
</dbReference>
<keyword evidence="13" id="KW-0963">Cytoplasm</keyword>
<evidence type="ECO:0000313" key="17">
    <source>
        <dbReference type="Proteomes" id="UP000050482"/>
    </source>
</evidence>
<evidence type="ECO:0000256" key="8">
    <source>
        <dbReference type="ARBA" id="ARBA00022741"/>
    </source>
</evidence>
<evidence type="ECO:0000256" key="5">
    <source>
        <dbReference type="ARBA" id="ARBA00007731"/>
    </source>
</evidence>
<keyword evidence="17" id="KW-1185">Reference proteome</keyword>
<dbReference type="Pfam" id="PF01503">
    <property type="entry name" value="PRA-PH"/>
    <property type="match status" value="1"/>
</dbReference>
<dbReference type="Proteomes" id="UP000050482">
    <property type="component" value="Unassembled WGS sequence"/>
</dbReference>
<evidence type="ECO:0000256" key="1">
    <source>
        <dbReference type="ARBA" id="ARBA00000024"/>
    </source>
</evidence>
<dbReference type="CDD" id="cd11534">
    <property type="entry name" value="NTP-PPase_HisIE_like"/>
    <property type="match status" value="1"/>
</dbReference>
<dbReference type="GO" id="GO:0005737">
    <property type="term" value="C:cytoplasm"/>
    <property type="evidence" value="ECO:0007669"/>
    <property type="project" value="UniProtKB-SubCell"/>
</dbReference>
<dbReference type="Pfam" id="PF01502">
    <property type="entry name" value="PRA-CH"/>
    <property type="match status" value="1"/>
</dbReference>
<evidence type="ECO:0000256" key="9">
    <source>
        <dbReference type="ARBA" id="ARBA00022801"/>
    </source>
</evidence>
<dbReference type="HAMAP" id="MF_01019">
    <property type="entry name" value="HisIE"/>
    <property type="match status" value="1"/>
</dbReference>
<dbReference type="PANTHER" id="PTHR42945:SF1">
    <property type="entry name" value="HISTIDINE BIOSYNTHESIS BIFUNCTIONAL PROTEIN HIS7"/>
    <property type="match status" value="1"/>
</dbReference>
<dbReference type="NCBIfam" id="TIGR03188">
    <property type="entry name" value="histidine_hisI"/>
    <property type="match status" value="1"/>
</dbReference>
<organism evidence="16 17">
    <name type="scientific">Alicyclobacillus ferrooxydans</name>
    <dbReference type="NCBI Taxonomy" id="471514"/>
    <lineage>
        <taxon>Bacteria</taxon>
        <taxon>Bacillati</taxon>
        <taxon>Bacillota</taxon>
        <taxon>Bacilli</taxon>
        <taxon>Bacillales</taxon>
        <taxon>Alicyclobacillaceae</taxon>
        <taxon>Alicyclobacillus</taxon>
    </lineage>
</organism>
<sequence length="303" mass="32260">MQTGLVPVVVQDVETGLVLMQAYANREALKRTIGTGQAWFWSRSRQEYWRKGATSGNVMTVNEIRLDCDGDSVLYLVSPKGPACHTGATTCYFRTITPKDQAEGMRVQTASPAEAGMDTTRDTGSAPSSSTVSEAASGGVGVASSEDATADAGCSGSGGGNDREISSTGEVSILQTLWTVLESRYRDRPQGSYTTYLFEHGVDKIAKKVGEEAVEVAIAAKNAVAVSPVSREAQVPETAHVSAEAKAPWSAVTDGKSPYTDLTSGQKELSSESADLLYHLLALWKMAGVTPDDIYRVLKERHG</sequence>
<dbReference type="NCBIfam" id="NF000768">
    <property type="entry name" value="PRK00051.1"/>
    <property type="match status" value="1"/>
</dbReference>
<keyword evidence="8 13" id="KW-0547">Nucleotide-binding</keyword>
<evidence type="ECO:0000256" key="7">
    <source>
        <dbReference type="ARBA" id="ARBA00022605"/>
    </source>
</evidence>
<dbReference type="PANTHER" id="PTHR42945">
    <property type="entry name" value="HISTIDINE BIOSYNTHESIS BIFUNCTIONAL PROTEIN"/>
    <property type="match status" value="1"/>
</dbReference>
<evidence type="ECO:0000256" key="2">
    <source>
        <dbReference type="ARBA" id="ARBA00001460"/>
    </source>
</evidence>
<dbReference type="UniPathway" id="UPA00031">
    <property type="reaction ID" value="UER00007"/>
</dbReference>
<comment type="similarity">
    <text evidence="6 13">In the N-terminal section; belongs to the PRA-CH family.</text>
</comment>
<feature type="region of interest" description="Phosphoribosyl-AMP cyclohydrolase" evidence="13">
    <location>
        <begin position="1"/>
        <end position="173"/>
    </location>
</feature>
<dbReference type="STRING" id="471514.AN477_10075"/>
<comment type="similarity">
    <text evidence="5 13">In the C-terminal section; belongs to the PRA-PH family.</text>
</comment>
<comment type="pathway">
    <text evidence="3 13">Amino-acid biosynthesis; L-histidine biosynthesis; L-histidine from 5-phospho-alpha-D-ribose 1-diphosphate: step 3/9.</text>
</comment>
<evidence type="ECO:0000256" key="14">
    <source>
        <dbReference type="SAM" id="MobiDB-lite"/>
    </source>
</evidence>
<dbReference type="EC" id="3.6.1.31" evidence="13"/>
<dbReference type="InterPro" id="IPR008179">
    <property type="entry name" value="HisE"/>
</dbReference>
<comment type="catalytic activity">
    <reaction evidence="1 13">
        <text>1-(5-phospho-beta-D-ribosyl)-5'-AMP + H2O = 1-(5-phospho-beta-D-ribosyl)-5-[(5-phospho-beta-D-ribosylamino)methylideneamino]imidazole-4-carboxamide</text>
        <dbReference type="Rhea" id="RHEA:20049"/>
        <dbReference type="ChEBI" id="CHEBI:15377"/>
        <dbReference type="ChEBI" id="CHEBI:58435"/>
        <dbReference type="ChEBI" id="CHEBI:59457"/>
        <dbReference type="EC" id="3.5.4.19"/>
    </reaction>
</comment>
<dbReference type="EC" id="3.5.4.19" evidence="13"/>
<evidence type="ECO:0000313" key="16">
    <source>
        <dbReference type="EMBL" id="KPV43910.1"/>
    </source>
</evidence>
<dbReference type="HAMAP" id="MF_01020">
    <property type="entry name" value="HisE"/>
    <property type="match status" value="1"/>
</dbReference>
<dbReference type="Gene3D" id="3.10.20.810">
    <property type="entry name" value="Phosphoribosyl-AMP cyclohydrolase"/>
    <property type="match status" value="1"/>
</dbReference>
<evidence type="ECO:0000259" key="15">
    <source>
        <dbReference type="Pfam" id="PF01502"/>
    </source>
</evidence>
<dbReference type="AlphaFoldDB" id="A0A0P9CVW8"/>
<gene>
    <name evidence="13" type="primary">hisI</name>
    <name evidence="13" type="synonym">hisIE</name>
    <name evidence="16" type="ORF">AN477_10075</name>
</gene>
<evidence type="ECO:0000256" key="12">
    <source>
        <dbReference type="ARBA" id="ARBA00023268"/>
    </source>
</evidence>
<feature type="region of interest" description="Disordered" evidence="14">
    <location>
        <begin position="106"/>
        <end position="166"/>
    </location>
</feature>
<dbReference type="SUPFAM" id="SSF141734">
    <property type="entry name" value="HisI-like"/>
    <property type="match status" value="1"/>
</dbReference>